<evidence type="ECO:0000313" key="2">
    <source>
        <dbReference type="Proteomes" id="UP000823775"/>
    </source>
</evidence>
<protein>
    <submittedName>
        <fullName evidence="1">Uncharacterized protein</fullName>
    </submittedName>
</protein>
<dbReference type="InterPro" id="IPR009291">
    <property type="entry name" value="Vps62"/>
</dbReference>
<dbReference type="EMBL" id="JACEIK010003939">
    <property type="protein sequence ID" value="MCD9643613.1"/>
    <property type="molecule type" value="Genomic_DNA"/>
</dbReference>
<reference evidence="1 2" key="1">
    <citation type="journal article" date="2021" name="BMC Genomics">
        <title>Datura genome reveals duplications of psychoactive alkaloid biosynthetic genes and high mutation rate following tissue culture.</title>
        <authorList>
            <person name="Rajewski A."/>
            <person name="Carter-House D."/>
            <person name="Stajich J."/>
            <person name="Litt A."/>
        </authorList>
    </citation>
    <scope>NUCLEOTIDE SEQUENCE [LARGE SCALE GENOMIC DNA]</scope>
    <source>
        <strain evidence="1">AR-01</strain>
    </source>
</reference>
<evidence type="ECO:0000313" key="1">
    <source>
        <dbReference type="EMBL" id="MCD9643613.1"/>
    </source>
</evidence>
<accession>A0ABS8VBP8</accession>
<keyword evidence="2" id="KW-1185">Reference proteome</keyword>
<dbReference type="PANTHER" id="PTHR48152:SF8">
    <property type="entry name" value="VACUOLAR PROTEIN SORTING-ASSOCIATED PROTEIN 62"/>
    <property type="match status" value="1"/>
</dbReference>
<dbReference type="Pfam" id="PF06101">
    <property type="entry name" value="Vps62"/>
    <property type="match status" value="1"/>
</dbReference>
<sequence length="175" mass="19945">MGHYYIPKDKNLPVVLTNGFKSSLEVVQMMVLLGLDLPVMATKTNVKKGDLRGYPQPTYMLNQCLEKLETRWRLEHVTLRISSFNGELQGVYFSEHGGGIWVSALETPWLNYAREWGPKISYDISKELKKVERFMIGKLKNAIEKIVRGLPNEVLGEEGPTGPKFKDMWSGDERG</sequence>
<name>A0ABS8VBP8_DATST</name>
<comment type="caution">
    <text evidence="1">The sequence shown here is derived from an EMBL/GenBank/DDBJ whole genome shotgun (WGS) entry which is preliminary data.</text>
</comment>
<dbReference type="PANTHER" id="PTHR48152">
    <property type="entry name" value="F1C9.34 PROTEIN"/>
    <property type="match status" value="1"/>
</dbReference>
<dbReference type="Proteomes" id="UP000823775">
    <property type="component" value="Unassembled WGS sequence"/>
</dbReference>
<gene>
    <name evidence="1" type="ORF">HAX54_031216</name>
</gene>
<organism evidence="1 2">
    <name type="scientific">Datura stramonium</name>
    <name type="common">Jimsonweed</name>
    <name type="synonym">Common thornapple</name>
    <dbReference type="NCBI Taxonomy" id="4076"/>
    <lineage>
        <taxon>Eukaryota</taxon>
        <taxon>Viridiplantae</taxon>
        <taxon>Streptophyta</taxon>
        <taxon>Embryophyta</taxon>
        <taxon>Tracheophyta</taxon>
        <taxon>Spermatophyta</taxon>
        <taxon>Magnoliopsida</taxon>
        <taxon>eudicotyledons</taxon>
        <taxon>Gunneridae</taxon>
        <taxon>Pentapetalae</taxon>
        <taxon>asterids</taxon>
        <taxon>lamiids</taxon>
        <taxon>Solanales</taxon>
        <taxon>Solanaceae</taxon>
        <taxon>Solanoideae</taxon>
        <taxon>Datureae</taxon>
        <taxon>Datura</taxon>
    </lineage>
</organism>
<proteinExistence type="predicted"/>